<dbReference type="Proteomes" id="UP000713880">
    <property type="component" value="Unassembled WGS sequence"/>
</dbReference>
<dbReference type="SFLD" id="SFLDF00027">
    <property type="entry name" value="p-type_atpase"/>
    <property type="match status" value="1"/>
</dbReference>
<dbReference type="Pfam" id="PF00122">
    <property type="entry name" value="E1-E2_ATPase"/>
    <property type="match status" value="1"/>
</dbReference>
<organism evidence="11 12">
    <name type="scientific">Mordavella massiliensis</name>
    <dbReference type="NCBI Taxonomy" id="1871024"/>
    <lineage>
        <taxon>Bacteria</taxon>
        <taxon>Bacillati</taxon>
        <taxon>Bacillota</taxon>
        <taxon>Clostridia</taxon>
        <taxon>Eubacteriales</taxon>
        <taxon>Clostridiaceae</taxon>
        <taxon>Mordavella</taxon>
    </lineage>
</organism>
<dbReference type="Gene3D" id="2.70.150.10">
    <property type="entry name" value="Calcium-transporting ATPase, cytoplasmic transduction domain A"/>
    <property type="match status" value="1"/>
</dbReference>
<dbReference type="InterPro" id="IPR008250">
    <property type="entry name" value="ATPase_P-typ_transduc_dom_A_sf"/>
</dbReference>
<dbReference type="EMBL" id="JACJLV010000024">
    <property type="protein sequence ID" value="MBM6827109.1"/>
    <property type="molecule type" value="Genomic_DNA"/>
</dbReference>
<keyword evidence="4" id="KW-0547">Nucleotide-binding</keyword>
<dbReference type="InterPro" id="IPR001757">
    <property type="entry name" value="P_typ_ATPase"/>
</dbReference>
<dbReference type="InterPro" id="IPR059000">
    <property type="entry name" value="ATPase_P-type_domA"/>
</dbReference>
<keyword evidence="7 9" id="KW-1133">Transmembrane helix</keyword>
<evidence type="ECO:0000256" key="8">
    <source>
        <dbReference type="ARBA" id="ARBA00023136"/>
    </source>
</evidence>
<keyword evidence="12" id="KW-1185">Reference proteome</keyword>
<comment type="subcellular location">
    <subcellularLocation>
        <location evidence="1">Membrane</location>
        <topology evidence="1">Multi-pass membrane protein</topology>
    </subcellularLocation>
</comment>
<evidence type="ECO:0000256" key="5">
    <source>
        <dbReference type="ARBA" id="ARBA00022840"/>
    </source>
</evidence>
<keyword evidence="3 9" id="KW-0812">Transmembrane</keyword>
<dbReference type="Gene3D" id="1.20.1110.10">
    <property type="entry name" value="Calcium-transporting ATPase, transmembrane domain"/>
    <property type="match status" value="1"/>
</dbReference>
<feature type="transmembrane region" description="Helical" evidence="9">
    <location>
        <begin position="720"/>
        <end position="741"/>
    </location>
</feature>
<dbReference type="NCBIfam" id="TIGR01494">
    <property type="entry name" value="ATPase_P-type"/>
    <property type="match status" value="2"/>
</dbReference>
<comment type="caution">
    <text evidence="11">The sequence shown here is derived from an EMBL/GenBank/DDBJ whole genome shotgun (WGS) entry which is preliminary data.</text>
</comment>
<keyword evidence="6" id="KW-1278">Translocase</keyword>
<protein>
    <submittedName>
        <fullName evidence="11">Cation-translocating P-type ATPase</fullName>
    </submittedName>
</protein>
<keyword evidence="8 9" id="KW-0472">Membrane</keyword>
<dbReference type="InterPro" id="IPR023298">
    <property type="entry name" value="ATPase_P-typ_TM_dom_sf"/>
</dbReference>
<dbReference type="InterPro" id="IPR006068">
    <property type="entry name" value="ATPase_P-typ_cation-transptr_C"/>
</dbReference>
<evidence type="ECO:0000256" key="9">
    <source>
        <dbReference type="SAM" id="Phobius"/>
    </source>
</evidence>
<feature type="transmembrane region" description="Helical" evidence="9">
    <location>
        <begin position="786"/>
        <end position="808"/>
    </location>
</feature>
<dbReference type="SMART" id="SM00831">
    <property type="entry name" value="Cation_ATPase_N"/>
    <property type="match status" value="1"/>
</dbReference>
<feature type="transmembrane region" description="Helical" evidence="9">
    <location>
        <begin position="650"/>
        <end position="672"/>
    </location>
</feature>
<dbReference type="GO" id="GO:0016020">
    <property type="term" value="C:membrane"/>
    <property type="evidence" value="ECO:0007669"/>
    <property type="project" value="UniProtKB-SubCell"/>
</dbReference>
<dbReference type="Gene3D" id="3.40.50.1000">
    <property type="entry name" value="HAD superfamily/HAD-like"/>
    <property type="match status" value="1"/>
</dbReference>
<reference evidence="11" key="2">
    <citation type="journal article" date="2021" name="Sci. Rep.">
        <title>The distribution of antibiotic resistance genes in chicken gut microbiota commensals.</title>
        <authorList>
            <person name="Juricova H."/>
            <person name="Matiasovicova J."/>
            <person name="Kubasova T."/>
            <person name="Cejkova D."/>
            <person name="Rychlik I."/>
        </authorList>
    </citation>
    <scope>NUCLEOTIDE SEQUENCE</scope>
    <source>
        <strain evidence="11">An420c</strain>
    </source>
</reference>
<evidence type="ECO:0000313" key="11">
    <source>
        <dbReference type="EMBL" id="MBM6827109.1"/>
    </source>
</evidence>
<feature type="transmembrane region" description="Helical" evidence="9">
    <location>
        <begin position="248"/>
        <end position="272"/>
    </location>
</feature>
<dbReference type="Gene3D" id="3.40.1110.10">
    <property type="entry name" value="Calcium-transporting ATPase, cytoplasmic domain N"/>
    <property type="match status" value="1"/>
</dbReference>
<dbReference type="Pfam" id="PF13246">
    <property type="entry name" value="Cation_ATPase"/>
    <property type="match status" value="1"/>
</dbReference>
<sequence>MLTSEQARQNQEKYGFNELVEGKKKSTLQIFLEQYKDFLVIILIIAAIVSGFLGDFESAIVILVVITMNAILGTVQTLKAEQSLDALKQMSAPEAKVIRDGVVKQIPSREVTIGDRVLLEAGDCVPADGKLIECASLKVDESALTGESLSVEKSLDEVPEGAALGDQTNRVFSGSFVTYGRAAYEVTAIGMGTEVGKIASLLKNTSEKRTPLQVNLDDFGKKLSILIIVFCAILFGISIFRGDQPGDAFLFAVALAVAAIPEALSSIVTIVLSFGTQKMAKEHAIIRKLQAVEGLGSVSIVCSDKTGTLTQNKMTVEDYYVDGKRIPVSEINLNDPNQERLLNFSILCNDSSNANGQEIGDPTETALINLGSRLGREAFEVRDVYDRKSEIPFDSDRKLMSTAHVFSGRHVMVVKGAVDVLLTRMTRIRRGEMVEPMTAERKAEIEAQNLEFSRDGLRVLAFAYKEIEENREITLEDENDLTFLGLIAMMDPPREESKAAVAECIQAGIKPIMITGDHKITAAAIAKRIGILKDESEACEGAVIENMSDEELQEFVPKISVYARVSPEHKIRIVRAWQERGNIVAMTGDGVNDAPALKQANIGVAMGITGTEVSKDAAAMVLTDDNFATIVKAVENGRNLYRNIKFSIQFLLSGNFGAILTVLFASIVGLPVPFAPVHLLFINLLTDSLPAIALGLEPHSKDVMNEKPRPMNESILTRDYLARIGTEGLCIGAMTTIAFLIGLNEGGSLLGSTLAFGTLCTSRLVHGFNCKSNKPVIFTKRFFNNIYLIGAFVLGLLLITGVLMIPGLHNLFSVYTLDGAHLLIVYGLALLNLPIIQLMKWIREHLK</sequence>
<dbReference type="InterPro" id="IPR004014">
    <property type="entry name" value="ATPase_P-typ_cation-transptr_N"/>
</dbReference>
<feature type="transmembrane region" description="Helical" evidence="9">
    <location>
        <begin position="747"/>
        <end position="765"/>
    </location>
</feature>
<dbReference type="SUPFAM" id="SSF81660">
    <property type="entry name" value="Metal cation-transporting ATPase, ATP-binding domain N"/>
    <property type="match status" value="1"/>
</dbReference>
<proteinExistence type="inferred from homology"/>
<keyword evidence="5" id="KW-0067">ATP-binding</keyword>
<dbReference type="SUPFAM" id="SSF81665">
    <property type="entry name" value="Calcium ATPase, transmembrane domain M"/>
    <property type="match status" value="1"/>
</dbReference>
<name>A0A939BC17_9CLOT</name>
<evidence type="ECO:0000256" key="1">
    <source>
        <dbReference type="ARBA" id="ARBA00004141"/>
    </source>
</evidence>
<dbReference type="InterPro" id="IPR018303">
    <property type="entry name" value="ATPase_P-typ_P_site"/>
</dbReference>
<dbReference type="PROSITE" id="PS00154">
    <property type="entry name" value="ATPASE_E1_E2"/>
    <property type="match status" value="1"/>
</dbReference>
<dbReference type="PANTHER" id="PTHR42861">
    <property type="entry name" value="CALCIUM-TRANSPORTING ATPASE"/>
    <property type="match status" value="1"/>
</dbReference>
<dbReference type="Pfam" id="PF00689">
    <property type="entry name" value="Cation_ATPase_C"/>
    <property type="match status" value="1"/>
</dbReference>
<dbReference type="InterPro" id="IPR044492">
    <property type="entry name" value="P_typ_ATPase_HD_dom"/>
</dbReference>
<feature type="transmembrane region" description="Helical" evidence="9">
    <location>
        <begin position="35"/>
        <end position="53"/>
    </location>
</feature>
<dbReference type="InterPro" id="IPR023299">
    <property type="entry name" value="ATPase_P-typ_cyto_dom_N"/>
</dbReference>
<dbReference type="InterPro" id="IPR023214">
    <property type="entry name" value="HAD_sf"/>
</dbReference>
<dbReference type="Pfam" id="PF00690">
    <property type="entry name" value="Cation_ATPase_N"/>
    <property type="match status" value="1"/>
</dbReference>
<gene>
    <name evidence="11" type="ORF">H6A13_08365</name>
</gene>
<dbReference type="SFLD" id="SFLDS00003">
    <property type="entry name" value="Haloacid_Dehalogenase"/>
    <property type="match status" value="1"/>
</dbReference>
<dbReference type="InterPro" id="IPR036412">
    <property type="entry name" value="HAD-like_sf"/>
</dbReference>
<dbReference type="SFLD" id="SFLDG00002">
    <property type="entry name" value="C1.7:_P-type_atpase_like"/>
    <property type="match status" value="1"/>
</dbReference>
<feature type="transmembrane region" description="Helical" evidence="9">
    <location>
        <begin position="59"/>
        <end position="78"/>
    </location>
</feature>
<dbReference type="CDD" id="cd02089">
    <property type="entry name" value="P-type_ATPase_Ca_prok"/>
    <property type="match status" value="1"/>
</dbReference>
<dbReference type="GO" id="GO:0005524">
    <property type="term" value="F:ATP binding"/>
    <property type="evidence" value="ECO:0007669"/>
    <property type="project" value="UniProtKB-KW"/>
</dbReference>
<evidence type="ECO:0000256" key="2">
    <source>
        <dbReference type="ARBA" id="ARBA00005675"/>
    </source>
</evidence>
<evidence type="ECO:0000256" key="6">
    <source>
        <dbReference type="ARBA" id="ARBA00022967"/>
    </source>
</evidence>
<evidence type="ECO:0000256" key="4">
    <source>
        <dbReference type="ARBA" id="ARBA00022741"/>
    </source>
</evidence>
<dbReference type="SUPFAM" id="SSF81653">
    <property type="entry name" value="Calcium ATPase, transduction domain A"/>
    <property type="match status" value="1"/>
</dbReference>
<feature type="transmembrane region" description="Helical" evidence="9">
    <location>
        <begin position="678"/>
        <end position="699"/>
    </location>
</feature>
<dbReference type="FunFam" id="3.40.50.1000:FF:000028">
    <property type="entry name" value="Calcium-transporting P-type ATPase, putative"/>
    <property type="match status" value="1"/>
</dbReference>
<feature type="transmembrane region" description="Helical" evidence="9">
    <location>
        <begin position="820"/>
        <end position="839"/>
    </location>
</feature>
<dbReference type="PRINTS" id="PR00120">
    <property type="entry name" value="HATPASE"/>
</dbReference>
<feature type="domain" description="Cation-transporting P-type ATPase N-terminal" evidence="10">
    <location>
        <begin position="2"/>
        <end position="55"/>
    </location>
</feature>
<evidence type="ECO:0000256" key="3">
    <source>
        <dbReference type="ARBA" id="ARBA00022692"/>
    </source>
</evidence>
<evidence type="ECO:0000259" key="10">
    <source>
        <dbReference type="SMART" id="SM00831"/>
    </source>
</evidence>
<evidence type="ECO:0000256" key="7">
    <source>
        <dbReference type="ARBA" id="ARBA00022989"/>
    </source>
</evidence>
<dbReference type="AlphaFoldDB" id="A0A939BC17"/>
<comment type="similarity">
    <text evidence="2">Belongs to the cation transport ATPase (P-type) (TC 3.A.3) family. Type IIA subfamily.</text>
</comment>
<evidence type="ECO:0000313" key="12">
    <source>
        <dbReference type="Proteomes" id="UP000713880"/>
    </source>
</evidence>
<dbReference type="GO" id="GO:0016887">
    <property type="term" value="F:ATP hydrolysis activity"/>
    <property type="evidence" value="ECO:0007669"/>
    <property type="project" value="InterPro"/>
</dbReference>
<dbReference type="SUPFAM" id="SSF56784">
    <property type="entry name" value="HAD-like"/>
    <property type="match status" value="1"/>
</dbReference>
<dbReference type="PRINTS" id="PR00119">
    <property type="entry name" value="CATATPASE"/>
</dbReference>
<reference evidence="11" key="1">
    <citation type="submission" date="2020-08" db="EMBL/GenBank/DDBJ databases">
        <authorList>
            <person name="Cejkova D."/>
            <person name="Kubasova T."/>
            <person name="Jahodarova E."/>
            <person name="Rychlik I."/>
        </authorList>
    </citation>
    <scope>NUCLEOTIDE SEQUENCE</scope>
    <source>
        <strain evidence="11">An420c</strain>
    </source>
</reference>
<accession>A0A939BC17</accession>
<feature type="transmembrane region" description="Helical" evidence="9">
    <location>
        <begin position="223"/>
        <end position="242"/>
    </location>
</feature>